<keyword evidence="3" id="KW-1185">Reference proteome</keyword>
<dbReference type="Proteomes" id="UP000237000">
    <property type="component" value="Unassembled WGS sequence"/>
</dbReference>
<comment type="caution">
    <text evidence="2">The sequence shown here is derived from an EMBL/GenBank/DDBJ whole genome shotgun (WGS) entry which is preliminary data.</text>
</comment>
<evidence type="ECO:0000313" key="3">
    <source>
        <dbReference type="Proteomes" id="UP000237000"/>
    </source>
</evidence>
<feature type="coiled-coil region" evidence="1">
    <location>
        <begin position="12"/>
        <end position="49"/>
    </location>
</feature>
<proteinExistence type="predicted"/>
<dbReference type="InParanoid" id="A0A2P5E6H6"/>
<gene>
    <name evidence="2" type="ORF">TorRG33x02_230850</name>
</gene>
<sequence length="127" mass="14530">MVDEITKFLANFDQSCEQYEVAQQDLSKAKEKEKSIDELKTTMKQLSSEFLPTRTLAEAADHKKAGLGRQLIERKAKKARLRKRPEILADRAITSKQTLVSAERDMKLSTVRKKQAEKVIGDHTTRK</sequence>
<keyword evidence="1" id="KW-0175">Coiled coil</keyword>
<name>A0A2P5E6H6_TREOI</name>
<accession>A0A2P5E6H6</accession>
<organism evidence="2 3">
    <name type="scientific">Trema orientale</name>
    <name type="common">Charcoal tree</name>
    <name type="synonym">Celtis orientalis</name>
    <dbReference type="NCBI Taxonomy" id="63057"/>
    <lineage>
        <taxon>Eukaryota</taxon>
        <taxon>Viridiplantae</taxon>
        <taxon>Streptophyta</taxon>
        <taxon>Embryophyta</taxon>
        <taxon>Tracheophyta</taxon>
        <taxon>Spermatophyta</taxon>
        <taxon>Magnoliopsida</taxon>
        <taxon>eudicotyledons</taxon>
        <taxon>Gunneridae</taxon>
        <taxon>Pentapetalae</taxon>
        <taxon>rosids</taxon>
        <taxon>fabids</taxon>
        <taxon>Rosales</taxon>
        <taxon>Cannabaceae</taxon>
        <taxon>Trema</taxon>
    </lineage>
</organism>
<dbReference type="AlphaFoldDB" id="A0A2P5E6H6"/>
<reference evidence="3" key="1">
    <citation type="submission" date="2016-06" db="EMBL/GenBank/DDBJ databases">
        <title>Parallel loss of symbiosis genes in relatives of nitrogen-fixing non-legume Parasponia.</title>
        <authorList>
            <person name="Van Velzen R."/>
            <person name="Holmer R."/>
            <person name="Bu F."/>
            <person name="Rutten L."/>
            <person name="Van Zeijl A."/>
            <person name="Liu W."/>
            <person name="Santuari L."/>
            <person name="Cao Q."/>
            <person name="Sharma T."/>
            <person name="Shen D."/>
            <person name="Roswanjaya Y."/>
            <person name="Wardhani T."/>
            <person name="Kalhor M.S."/>
            <person name="Jansen J."/>
            <person name="Van den Hoogen J."/>
            <person name="Gungor B."/>
            <person name="Hartog M."/>
            <person name="Hontelez J."/>
            <person name="Verver J."/>
            <person name="Yang W.-C."/>
            <person name="Schijlen E."/>
            <person name="Repin R."/>
            <person name="Schilthuizen M."/>
            <person name="Schranz E."/>
            <person name="Heidstra R."/>
            <person name="Miyata K."/>
            <person name="Fedorova E."/>
            <person name="Kohlen W."/>
            <person name="Bisseling T."/>
            <person name="Smit S."/>
            <person name="Geurts R."/>
        </authorList>
    </citation>
    <scope>NUCLEOTIDE SEQUENCE [LARGE SCALE GENOMIC DNA]</scope>
    <source>
        <strain evidence="3">cv. RG33-2</strain>
    </source>
</reference>
<dbReference type="EMBL" id="JXTC01000224">
    <property type="protein sequence ID" value="PON81126.1"/>
    <property type="molecule type" value="Genomic_DNA"/>
</dbReference>
<evidence type="ECO:0000313" key="2">
    <source>
        <dbReference type="EMBL" id="PON81126.1"/>
    </source>
</evidence>
<dbReference type="OrthoDB" id="289038at2759"/>
<evidence type="ECO:0000256" key="1">
    <source>
        <dbReference type="SAM" id="Coils"/>
    </source>
</evidence>
<protein>
    <submittedName>
        <fullName evidence="2">Uncharacterized protein</fullName>
    </submittedName>
</protein>